<reference evidence="5" key="1">
    <citation type="journal article" date="2023" name="Nat. Commun.">
        <title>Diploid and tetraploid genomes of Acorus and the evolution of monocots.</title>
        <authorList>
            <person name="Ma L."/>
            <person name="Liu K.W."/>
            <person name="Li Z."/>
            <person name="Hsiao Y.Y."/>
            <person name="Qi Y."/>
            <person name="Fu T."/>
            <person name="Tang G.D."/>
            <person name="Zhang D."/>
            <person name="Sun W.H."/>
            <person name="Liu D.K."/>
            <person name="Li Y."/>
            <person name="Chen G.Z."/>
            <person name="Liu X.D."/>
            <person name="Liao X.Y."/>
            <person name="Jiang Y.T."/>
            <person name="Yu X."/>
            <person name="Hao Y."/>
            <person name="Huang J."/>
            <person name="Zhao X.W."/>
            <person name="Ke S."/>
            <person name="Chen Y.Y."/>
            <person name="Wu W.L."/>
            <person name="Hsu J.L."/>
            <person name="Lin Y.F."/>
            <person name="Huang M.D."/>
            <person name="Li C.Y."/>
            <person name="Huang L."/>
            <person name="Wang Z.W."/>
            <person name="Zhao X."/>
            <person name="Zhong W.Y."/>
            <person name="Peng D.H."/>
            <person name="Ahmad S."/>
            <person name="Lan S."/>
            <person name="Zhang J.S."/>
            <person name="Tsai W.C."/>
            <person name="Van de Peer Y."/>
            <person name="Liu Z.J."/>
        </authorList>
    </citation>
    <scope>NUCLEOTIDE SEQUENCE</scope>
    <source>
        <strain evidence="5">SCP</strain>
    </source>
</reference>
<dbReference type="InterPro" id="IPR038937">
    <property type="entry name" value="RopGEF"/>
</dbReference>
<keyword evidence="6" id="KW-1185">Reference proteome</keyword>
<organism evidence="5 6">
    <name type="scientific">Acorus gramineus</name>
    <name type="common">Dwarf sweet flag</name>
    <dbReference type="NCBI Taxonomy" id="55184"/>
    <lineage>
        <taxon>Eukaryota</taxon>
        <taxon>Viridiplantae</taxon>
        <taxon>Streptophyta</taxon>
        <taxon>Embryophyta</taxon>
        <taxon>Tracheophyta</taxon>
        <taxon>Spermatophyta</taxon>
        <taxon>Magnoliopsida</taxon>
        <taxon>Liliopsida</taxon>
        <taxon>Acoraceae</taxon>
        <taxon>Acorus</taxon>
    </lineage>
</organism>
<dbReference type="EMBL" id="JAUJYN010000007">
    <property type="protein sequence ID" value="KAK1267641.1"/>
    <property type="molecule type" value="Genomic_DNA"/>
</dbReference>
<evidence type="ECO:0000259" key="4">
    <source>
        <dbReference type="PROSITE" id="PS51334"/>
    </source>
</evidence>
<dbReference type="AlphaFoldDB" id="A0AAV9ATZ8"/>
<gene>
    <name evidence="5" type="ORF">QJS04_geneDACA000398</name>
</gene>
<protein>
    <submittedName>
        <fullName evidence="5">Rop guanine nucleotide exchange factor 2</fullName>
    </submittedName>
</protein>
<evidence type="ECO:0000256" key="1">
    <source>
        <dbReference type="ARBA" id="ARBA00022658"/>
    </source>
</evidence>
<evidence type="ECO:0000313" key="5">
    <source>
        <dbReference type="EMBL" id="KAK1267641.1"/>
    </source>
</evidence>
<reference evidence="5" key="2">
    <citation type="submission" date="2023-06" db="EMBL/GenBank/DDBJ databases">
        <authorList>
            <person name="Ma L."/>
            <person name="Liu K.-W."/>
            <person name="Li Z."/>
            <person name="Hsiao Y.-Y."/>
            <person name="Qi Y."/>
            <person name="Fu T."/>
            <person name="Tang G."/>
            <person name="Zhang D."/>
            <person name="Sun W.-H."/>
            <person name="Liu D.-K."/>
            <person name="Li Y."/>
            <person name="Chen G.-Z."/>
            <person name="Liu X.-D."/>
            <person name="Liao X.-Y."/>
            <person name="Jiang Y.-T."/>
            <person name="Yu X."/>
            <person name="Hao Y."/>
            <person name="Huang J."/>
            <person name="Zhao X.-W."/>
            <person name="Ke S."/>
            <person name="Chen Y.-Y."/>
            <person name="Wu W.-L."/>
            <person name="Hsu J.-L."/>
            <person name="Lin Y.-F."/>
            <person name="Huang M.-D."/>
            <person name="Li C.-Y."/>
            <person name="Huang L."/>
            <person name="Wang Z.-W."/>
            <person name="Zhao X."/>
            <person name="Zhong W.-Y."/>
            <person name="Peng D.-H."/>
            <person name="Ahmad S."/>
            <person name="Lan S."/>
            <person name="Zhang J.-S."/>
            <person name="Tsai W.-C."/>
            <person name="Van De Peer Y."/>
            <person name="Liu Z.-J."/>
        </authorList>
    </citation>
    <scope>NUCLEOTIDE SEQUENCE</scope>
    <source>
        <strain evidence="5">SCP</strain>
        <tissue evidence="5">Leaves</tissue>
    </source>
</reference>
<name>A0AAV9ATZ8_ACOGR</name>
<proteinExistence type="predicted"/>
<dbReference type="PANTHER" id="PTHR33101">
    <property type="entry name" value="ROP GUANINE NUCLEOTIDE EXCHANGE FACTOR 1"/>
    <property type="match status" value="1"/>
</dbReference>
<comment type="caution">
    <text evidence="5">The sequence shown here is derived from an EMBL/GenBank/DDBJ whole genome shotgun (WGS) entry which is preliminary data.</text>
</comment>
<accession>A0AAV9ATZ8</accession>
<dbReference type="FunFam" id="1.20.58.2010:FF:000001">
    <property type="entry name" value="Rop guanine nucleotide exchange factor 14"/>
    <property type="match status" value="1"/>
</dbReference>
<evidence type="ECO:0000256" key="3">
    <source>
        <dbReference type="SAM" id="MobiDB-lite"/>
    </source>
</evidence>
<dbReference type="Gene3D" id="1.20.58.2010">
    <property type="entry name" value="PRONE domain, subdomain 1"/>
    <property type="match status" value="2"/>
</dbReference>
<sequence>MDRMMSNDRNSELDYSPCSKGRITRSNTDMGFSIRSSESFEYSRTASEVSTYSEATDEHSISDEPRLLGWPFTKSDIRSPVILSKLGVKQNSGVMERKSDGDEISESDLQMMKERFSKLLLGEDMSGSGKGACTAVAISNAITNLYATVFGQCWRLEPLSPEKKSMWRREMDCLLSVCDYIVEFVPTFQNYSDGTALEVMSSRPRSDIHINLPALQKLDAMLLEILESFPDKEFWYMDQDDLSSISNTSKSFRMVVHRNEEKWWLPVPCVPPCGLPTKTRKELRHKRESVNQIHKAAMAINSCILAEMEVPETYLGNLPKSGRASLGDGMYRHIFTTDSFSPDHLLNCLNITSEHEALEIADRVEASMYIWRRKASMQHSKSSWDMVKDLMADGDKNVSLARRADDLLLCIKRRYPELSQTTLDTCKIQYNKDVGQAILESYSRVLETLAFNLVALIDDVLHVDGTVKRPVQ</sequence>
<dbReference type="GO" id="GO:0005085">
    <property type="term" value="F:guanyl-nucleotide exchange factor activity"/>
    <property type="evidence" value="ECO:0007669"/>
    <property type="project" value="UniProtKB-UniRule"/>
</dbReference>
<feature type="region of interest" description="Disordered" evidence="3">
    <location>
        <begin position="1"/>
        <end position="22"/>
    </location>
</feature>
<dbReference type="FunFam" id="1.20.58.2010:FF:000003">
    <property type="entry name" value="Rop guanine nucleotide exchange factor 14"/>
    <property type="match status" value="1"/>
</dbReference>
<dbReference type="Pfam" id="PF03759">
    <property type="entry name" value="PRONE"/>
    <property type="match status" value="1"/>
</dbReference>
<feature type="domain" description="PRONE" evidence="4">
    <location>
        <begin position="99"/>
        <end position="472"/>
    </location>
</feature>
<evidence type="ECO:0000256" key="2">
    <source>
        <dbReference type="PROSITE-ProRule" id="PRU00663"/>
    </source>
</evidence>
<dbReference type="PANTHER" id="PTHR33101:SF47">
    <property type="entry name" value="ROP GUANINE NUCLEOTIDE EXCHANGE FACTOR 2-RELATED"/>
    <property type="match status" value="1"/>
</dbReference>
<dbReference type="PROSITE" id="PS51334">
    <property type="entry name" value="PRONE"/>
    <property type="match status" value="1"/>
</dbReference>
<keyword evidence="1 2" id="KW-0344">Guanine-nucleotide releasing factor</keyword>
<dbReference type="Proteomes" id="UP001179952">
    <property type="component" value="Unassembled WGS sequence"/>
</dbReference>
<evidence type="ECO:0000313" key="6">
    <source>
        <dbReference type="Proteomes" id="UP001179952"/>
    </source>
</evidence>
<feature type="compositionally biased region" description="Basic and acidic residues" evidence="3">
    <location>
        <begin position="1"/>
        <end position="12"/>
    </location>
</feature>
<dbReference type="InterPro" id="IPR005512">
    <property type="entry name" value="PRONE_dom"/>
</dbReference>